<dbReference type="Pfam" id="PF02120">
    <property type="entry name" value="Flg_hook"/>
    <property type="match status" value="1"/>
</dbReference>
<dbReference type="EMBL" id="QFQS01000002">
    <property type="protein sequence ID" value="PZQ97596.1"/>
    <property type="molecule type" value="Genomic_DNA"/>
</dbReference>
<dbReference type="InterPro" id="IPR038610">
    <property type="entry name" value="FliK-like_C_sf"/>
</dbReference>
<dbReference type="CDD" id="cd17470">
    <property type="entry name" value="T3SS_Flik_C"/>
    <property type="match status" value="1"/>
</dbReference>
<name>A0A2W5S6N5_CERSP</name>
<dbReference type="AlphaFoldDB" id="A0A2W5S6N5"/>
<dbReference type="InterPro" id="IPR021136">
    <property type="entry name" value="Flagellar_hook_control-like_C"/>
</dbReference>
<proteinExistence type="predicted"/>
<feature type="region of interest" description="Disordered" evidence="1">
    <location>
        <begin position="390"/>
        <end position="435"/>
    </location>
</feature>
<evidence type="ECO:0000259" key="2">
    <source>
        <dbReference type="Pfam" id="PF02120"/>
    </source>
</evidence>
<organism evidence="3 4">
    <name type="scientific">Cereibacter sphaeroides</name>
    <name type="common">Rhodobacter sphaeroides</name>
    <dbReference type="NCBI Taxonomy" id="1063"/>
    <lineage>
        <taxon>Bacteria</taxon>
        <taxon>Pseudomonadati</taxon>
        <taxon>Pseudomonadota</taxon>
        <taxon>Alphaproteobacteria</taxon>
        <taxon>Rhodobacterales</taxon>
        <taxon>Paracoccaceae</taxon>
        <taxon>Cereibacter</taxon>
    </lineage>
</organism>
<protein>
    <recommendedName>
        <fullName evidence="2">Flagellar hook-length control protein-like C-terminal domain-containing protein</fullName>
    </recommendedName>
</protein>
<feature type="compositionally biased region" description="Pro residues" evidence="1">
    <location>
        <begin position="416"/>
        <end position="425"/>
    </location>
</feature>
<gene>
    <name evidence="3" type="ORF">DI533_10455</name>
</gene>
<comment type="caution">
    <text evidence="3">The sequence shown here is derived from an EMBL/GenBank/DDBJ whole genome shotgun (WGS) entry which is preliminary data.</text>
</comment>
<feature type="region of interest" description="Disordered" evidence="1">
    <location>
        <begin position="43"/>
        <end position="67"/>
    </location>
</feature>
<accession>A0A2W5S6N5</accession>
<dbReference type="Proteomes" id="UP000248975">
    <property type="component" value="Unassembled WGS sequence"/>
</dbReference>
<sequence length="435" mass="44233">MKATAVSPVTFPPAIPAASSLPGAPGDDAFARLVEGGAMPAEATVSTDDAGGNAITPEQEEVSLPEGEANSVDTLIDQAFPSAIPPIPGTTVETAVVGESGVSPTPAVPVSTLRIKAEAAPQLPQLQSVGAPGMVPADFVPPEITPPDVPVLPVNAIPSAKEGNPAVAMAVRPVPRIASARFGGSQAEATAVADDDALPSTGSVSVRPAETPISVSIAKAAGMPVYWAIEAAELPRAEVSRSVVVEGGGAPLSQGSPSKTEPVIAEMSLIDLDAPSPPRGEAIGLPHPLAVSTTPITTPQSSTFQTLPSGIAPQIAVALEGRSETPVEISLAPEELGRLRIRLSPEGDTVRVLVQVERPETLDLLRRNGDVLMQELKAAGFAGGNLSFSAWGGTTQGNPTPQHDQQAEGEALALPNPTPPAPPRIAPAQGLDLRF</sequence>
<feature type="domain" description="Flagellar hook-length control protein-like C-terminal" evidence="2">
    <location>
        <begin position="321"/>
        <end position="395"/>
    </location>
</feature>
<feature type="compositionally biased region" description="Polar residues" evidence="1">
    <location>
        <begin position="390"/>
        <end position="404"/>
    </location>
</feature>
<reference evidence="3 4" key="1">
    <citation type="submission" date="2017-08" db="EMBL/GenBank/DDBJ databases">
        <title>Infants hospitalized years apart are colonized by the same room-sourced microbial strains.</title>
        <authorList>
            <person name="Brooks B."/>
            <person name="Olm M.R."/>
            <person name="Firek B.A."/>
            <person name="Baker R."/>
            <person name="Thomas B.C."/>
            <person name="Morowitz M.J."/>
            <person name="Banfield J.F."/>
        </authorList>
    </citation>
    <scope>NUCLEOTIDE SEQUENCE [LARGE SCALE GENOMIC DNA]</scope>
    <source>
        <strain evidence="3">S2_003_000_R2_11</strain>
    </source>
</reference>
<evidence type="ECO:0000313" key="3">
    <source>
        <dbReference type="EMBL" id="PZQ97596.1"/>
    </source>
</evidence>
<evidence type="ECO:0000313" key="4">
    <source>
        <dbReference type="Proteomes" id="UP000248975"/>
    </source>
</evidence>
<evidence type="ECO:0000256" key="1">
    <source>
        <dbReference type="SAM" id="MobiDB-lite"/>
    </source>
</evidence>
<dbReference type="Gene3D" id="3.30.750.140">
    <property type="match status" value="1"/>
</dbReference>